<dbReference type="PANTHER" id="PTHR12110">
    <property type="entry name" value="HYDROXYPYRUVATE ISOMERASE"/>
    <property type="match status" value="1"/>
</dbReference>
<dbReference type="GO" id="GO:0016853">
    <property type="term" value="F:isomerase activity"/>
    <property type="evidence" value="ECO:0007669"/>
    <property type="project" value="UniProtKB-KW"/>
</dbReference>
<dbReference type="AlphaFoldDB" id="A0A939RWB8"/>
<dbReference type="InterPro" id="IPR036237">
    <property type="entry name" value="Xyl_isomerase-like_sf"/>
</dbReference>
<protein>
    <submittedName>
        <fullName evidence="3">Sugar phosphate isomerase/epimerase</fullName>
    </submittedName>
</protein>
<organism evidence="3 4">
    <name type="scientific">Actinotalea soli</name>
    <dbReference type="NCBI Taxonomy" id="2819234"/>
    <lineage>
        <taxon>Bacteria</taxon>
        <taxon>Bacillati</taxon>
        <taxon>Actinomycetota</taxon>
        <taxon>Actinomycetes</taxon>
        <taxon>Micrococcales</taxon>
        <taxon>Cellulomonadaceae</taxon>
        <taxon>Actinotalea</taxon>
    </lineage>
</organism>
<dbReference type="InterPro" id="IPR013022">
    <property type="entry name" value="Xyl_isomerase-like_TIM-brl"/>
</dbReference>
<name>A0A939RWB8_9CELL</name>
<keyword evidence="4" id="KW-1185">Reference proteome</keyword>
<comment type="caution">
    <text evidence="3">The sequence shown here is derived from an EMBL/GenBank/DDBJ whole genome shotgun (WGS) entry which is preliminary data.</text>
</comment>
<accession>A0A939RWB8</accession>
<dbReference type="Pfam" id="PF01261">
    <property type="entry name" value="AP_endonuc_2"/>
    <property type="match status" value="1"/>
</dbReference>
<dbReference type="Proteomes" id="UP000664209">
    <property type="component" value="Unassembled WGS sequence"/>
</dbReference>
<dbReference type="SUPFAM" id="SSF51658">
    <property type="entry name" value="Xylose isomerase-like"/>
    <property type="match status" value="1"/>
</dbReference>
<evidence type="ECO:0000313" key="4">
    <source>
        <dbReference type="Proteomes" id="UP000664209"/>
    </source>
</evidence>
<keyword evidence="1" id="KW-0119">Carbohydrate metabolism</keyword>
<reference evidence="3" key="1">
    <citation type="submission" date="2021-03" db="EMBL/GenBank/DDBJ databases">
        <title>Actinotalea soli sp. nov., isolated from soil.</title>
        <authorList>
            <person name="Ping W."/>
            <person name="Zhang J."/>
        </authorList>
    </citation>
    <scope>NUCLEOTIDE SEQUENCE</scope>
    <source>
        <strain evidence="3">BY-33</strain>
    </source>
</reference>
<evidence type="ECO:0000313" key="3">
    <source>
        <dbReference type="EMBL" id="MBO1752483.1"/>
    </source>
</evidence>
<evidence type="ECO:0000259" key="2">
    <source>
        <dbReference type="Pfam" id="PF01261"/>
    </source>
</evidence>
<keyword evidence="3" id="KW-0413">Isomerase</keyword>
<feature type="domain" description="Xylose isomerase-like TIM barrel" evidence="2">
    <location>
        <begin position="23"/>
        <end position="292"/>
    </location>
</feature>
<evidence type="ECO:0000256" key="1">
    <source>
        <dbReference type="ARBA" id="ARBA00023277"/>
    </source>
</evidence>
<dbReference type="EMBL" id="JAGEMK010000006">
    <property type="protein sequence ID" value="MBO1752483.1"/>
    <property type="molecule type" value="Genomic_DNA"/>
</dbReference>
<gene>
    <name evidence="3" type="ORF">J4G33_11790</name>
</gene>
<sequence length="312" mass="32924">MARLSLNTATTKGWTLREAVEGAARAGLPAVGLWRDRVAEAGLEESARIVREAGLRVSSLCRGGFLTAADDAGIDAALQDNRAAIIEAATLGTSELVFVVGGLPAASTFGGAALPYPADRAADGEASTSSEAGRAVVPGADPARDLVASRQRVADRIGELVPVAQEHGVRIVLEPLHPMFAADRAVISTLGQALDLAAPFPAETVGVVVDTYHVWWDPELERQITRAGAEGRIAGYQTCDFLLPFAADPLLSRGHVGDGYVDFATITRWVTAAGYTGDVEVEIFNQTIWDTPGDQTLATMAARHRTHVLPHL</sequence>
<dbReference type="PANTHER" id="PTHR12110:SF52">
    <property type="entry name" value="XYLOSE ISOMERASE"/>
    <property type="match status" value="1"/>
</dbReference>
<dbReference type="Gene3D" id="3.20.20.150">
    <property type="entry name" value="Divalent-metal-dependent TIM barrel enzymes"/>
    <property type="match status" value="1"/>
</dbReference>
<proteinExistence type="predicted"/>
<dbReference type="InterPro" id="IPR050312">
    <property type="entry name" value="IolE/XylAMocC-like"/>
</dbReference>